<dbReference type="STRING" id="1852522.SAMN06295960_2117"/>
<keyword evidence="2" id="KW-1185">Reference proteome</keyword>
<reference evidence="1 2" key="1">
    <citation type="submission" date="2017-04" db="EMBL/GenBank/DDBJ databases">
        <authorList>
            <person name="Afonso C.L."/>
            <person name="Miller P.J."/>
            <person name="Scott M.A."/>
            <person name="Spackman E."/>
            <person name="Goraichik I."/>
            <person name="Dimitrov K.M."/>
            <person name="Suarez D.L."/>
            <person name="Swayne D.E."/>
        </authorList>
    </citation>
    <scope>NUCLEOTIDE SEQUENCE [LARGE SCALE GENOMIC DNA]</scope>
    <source>
        <strain evidence="1 2">11</strain>
    </source>
</reference>
<dbReference type="Proteomes" id="UP000193834">
    <property type="component" value="Unassembled WGS sequence"/>
</dbReference>
<sequence>MLNERNHYSMILPSRLRPYFNIKKRLFALESALHMQAQTFENLNLLYAVMLRVYAKCLLNRPADTCHAAAFDIHSHKHSNIQSDMDPSYDPMLLKRLLIIQPRSLRRRYFGKP</sequence>
<name>A0A1X7K6L3_9BACL</name>
<proteinExistence type="predicted"/>
<organism evidence="1 2">
    <name type="scientific">Paenibacillus aquistagni</name>
    <dbReference type="NCBI Taxonomy" id="1852522"/>
    <lineage>
        <taxon>Bacteria</taxon>
        <taxon>Bacillati</taxon>
        <taxon>Bacillota</taxon>
        <taxon>Bacilli</taxon>
        <taxon>Bacillales</taxon>
        <taxon>Paenibacillaceae</taxon>
        <taxon>Paenibacillus</taxon>
    </lineage>
</organism>
<dbReference type="EMBL" id="FXAZ01000002">
    <property type="protein sequence ID" value="SMG36450.1"/>
    <property type="molecule type" value="Genomic_DNA"/>
</dbReference>
<dbReference type="AlphaFoldDB" id="A0A1X7K6L3"/>
<protein>
    <submittedName>
        <fullName evidence="1">Uncharacterized protein</fullName>
    </submittedName>
</protein>
<gene>
    <name evidence="1" type="ORF">SAMN06295960_2117</name>
</gene>
<accession>A0A1X7K6L3</accession>
<evidence type="ECO:0000313" key="1">
    <source>
        <dbReference type="EMBL" id="SMG36450.1"/>
    </source>
</evidence>
<evidence type="ECO:0000313" key="2">
    <source>
        <dbReference type="Proteomes" id="UP000193834"/>
    </source>
</evidence>